<dbReference type="SUPFAM" id="SSF55781">
    <property type="entry name" value="GAF domain-like"/>
    <property type="match status" value="1"/>
</dbReference>
<dbReference type="InterPro" id="IPR005467">
    <property type="entry name" value="His_kinase_dom"/>
</dbReference>
<dbReference type="InterPro" id="IPR029016">
    <property type="entry name" value="GAF-like_dom_sf"/>
</dbReference>
<evidence type="ECO:0000259" key="7">
    <source>
        <dbReference type="PROSITE" id="PS50109"/>
    </source>
</evidence>
<dbReference type="EMBL" id="LBSA01000044">
    <property type="protein sequence ID" value="KKQ07485.1"/>
    <property type="molecule type" value="Genomic_DNA"/>
</dbReference>
<comment type="catalytic activity">
    <reaction evidence="1">
        <text>ATP + protein L-histidine = ADP + protein N-phospho-L-histidine.</text>
        <dbReference type="EC" id="2.7.13.3"/>
    </reaction>
</comment>
<dbReference type="Gene3D" id="3.30.450.40">
    <property type="match status" value="1"/>
</dbReference>
<dbReference type="SUPFAM" id="SSF47384">
    <property type="entry name" value="Homodimeric domain of signal transducing histidine kinase"/>
    <property type="match status" value="1"/>
</dbReference>
<gene>
    <name evidence="8" type="ORF">US19_C0044G0002</name>
</gene>
<evidence type="ECO:0000256" key="2">
    <source>
        <dbReference type="ARBA" id="ARBA00012438"/>
    </source>
</evidence>
<dbReference type="AlphaFoldDB" id="A0A0G0F1E0"/>
<dbReference type="EC" id="2.7.13.3" evidence="2"/>
<dbReference type="CDD" id="cd00075">
    <property type="entry name" value="HATPase"/>
    <property type="match status" value="1"/>
</dbReference>
<dbReference type="SUPFAM" id="SSF55874">
    <property type="entry name" value="ATPase domain of HSP90 chaperone/DNA topoisomerase II/histidine kinase"/>
    <property type="match status" value="1"/>
</dbReference>
<evidence type="ECO:0000256" key="3">
    <source>
        <dbReference type="ARBA" id="ARBA00022553"/>
    </source>
</evidence>
<dbReference type="Gene3D" id="3.30.565.10">
    <property type="entry name" value="Histidine kinase-like ATPase, C-terminal domain"/>
    <property type="match status" value="1"/>
</dbReference>
<dbReference type="Pfam" id="PF00512">
    <property type="entry name" value="HisKA"/>
    <property type="match status" value="1"/>
</dbReference>
<evidence type="ECO:0000313" key="8">
    <source>
        <dbReference type="EMBL" id="KKQ07485.1"/>
    </source>
</evidence>
<evidence type="ECO:0000256" key="4">
    <source>
        <dbReference type="ARBA" id="ARBA00022679"/>
    </source>
</evidence>
<evidence type="ECO:0000256" key="5">
    <source>
        <dbReference type="ARBA" id="ARBA00022777"/>
    </source>
</evidence>
<accession>A0A0G0F1E0</accession>
<evidence type="ECO:0000256" key="6">
    <source>
        <dbReference type="ARBA" id="ARBA00023012"/>
    </source>
</evidence>
<dbReference type="SMART" id="SM00388">
    <property type="entry name" value="HisKA"/>
    <property type="match status" value="1"/>
</dbReference>
<protein>
    <recommendedName>
        <fullName evidence="2">histidine kinase</fullName>
        <ecNumber evidence="2">2.7.13.3</ecNumber>
    </recommendedName>
</protein>
<name>A0A0G0F1E0_9BACT</name>
<comment type="caution">
    <text evidence="8">The sequence shown here is derived from an EMBL/GenBank/DDBJ whole genome shotgun (WGS) entry which is preliminary data.</text>
</comment>
<keyword evidence="3" id="KW-0597">Phosphoprotein</keyword>
<dbReference type="Pfam" id="PF02518">
    <property type="entry name" value="HATPase_c"/>
    <property type="match status" value="1"/>
</dbReference>
<keyword evidence="4" id="KW-0808">Transferase</keyword>
<dbReference type="PANTHER" id="PTHR43547">
    <property type="entry name" value="TWO-COMPONENT HISTIDINE KINASE"/>
    <property type="match status" value="1"/>
</dbReference>
<proteinExistence type="predicted"/>
<organism evidence="8 9">
    <name type="scientific">Candidatus Daviesbacteria bacterium GW2011_GWB1_36_5</name>
    <dbReference type="NCBI Taxonomy" id="1618426"/>
    <lineage>
        <taxon>Bacteria</taxon>
        <taxon>Candidatus Daviesiibacteriota</taxon>
    </lineage>
</organism>
<dbReference type="Gene3D" id="1.10.287.130">
    <property type="match status" value="1"/>
</dbReference>
<dbReference type="InterPro" id="IPR003018">
    <property type="entry name" value="GAF"/>
</dbReference>
<dbReference type="InterPro" id="IPR036097">
    <property type="entry name" value="HisK_dim/P_sf"/>
</dbReference>
<dbReference type="SMART" id="SM00065">
    <property type="entry name" value="GAF"/>
    <property type="match status" value="1"/>
</dbReference>
<dbReference type="Proteomes" id="UP000034492">
    <property type="component" value="Unassembled WGS sequence"/>
</dbReference>
<dbReference type="InterPro" id="IPR003661">
    <property type="entry name" value="HisK_dim/P_dom"/>
</dbReference>
<feature type="domain" description="Histidine kinase" evidence="7">
    <location>
        <begin position="171"/>
        <end position="336"/>
    </location>
</feature>
<dbReference type="Pfam" id="PF01590">
    <property type="entry name" value="GAF"/>
    <property type="match status" value="1"/>
</dbReference>
<sequence length="336" mass="38214">MDNILETINKSGLRLLEPLTLSETYEIIVKEAIRLVDAAYGSLTLISGDKFSQVYSTLPITVKRRKKGFTYKALKSRKILIVNTEKTDGFLKLYPDYQNLGIKSVVLIPLFYKKEAIGVLAINSFRSEHFNKRELDILQLFGSFATLAIRKNQLYDEVKKALEIRDLFISMAAHELRTPLTSVNGYIQLLRSKQTNSNTPESRWIEQLYGESLRMTSLVNELLEINRIRSGKLNFILKECHVGQLIRKIENDLKVSYPNRKFVIEDQTGDRSDLVIGDSDKISQALFNLVENAIKFSPESTPVVMNLKNKSGNLIVQVKDKGVGIPKKDLDLMALK</sequence>
<evidence type="ECO:0000256" key="1">
    <source>
        <dbReference type="ARBA" id="ARBA00000085"/>
    </source>
</evidence>
<dbReference type="InterPro" id="IPR003594">
    <property type="entry name" value="HATPase_dom"/>
</dbReference>
<dbReference type="FunFam" id="1.10.287.130:FF:000001">
    <property type="entry name" value="Two-component sensor histidine kinase"/>
    <property type="match status" value="1"/>
</dbReference>
<dbReference type="PANTHER" id="PTHR43547:SF2">
    <property type="entry name" value="HYBRID SIGNAL TRANSDUCTION HISTIDINE KINASE C"/>
    <property type="match status" value="1"/>
</dbReference>
<keyword evidence="6" id="KW-0902">Two-component regulatory system</keyword>
<evidence type="ECO:0000313" key="9">
    <source>
        <dbReference type="Proteomes" id="UP000034492"/>
    </source>
</evidence>
<dbReference type="GO" id="GO:0000155">
    <property type="term" value="F:phosphorelay sensor kinase activity"/>
    <property type="evidence" value="ECO:0007669"/>
    <property type="project" value="InterPro"/>
</dbReference>
<keyword evidence="5 8" id="KW-0418">Kinase</keyword>
<reference evidence="8 9" key="1">
    <citation type="journal article" date="2015" name="Nature">
        <title>rRNA introns, odd ribosomes, and small enigmatic genomes across a large radiation of phyla.</title>
        <authorList>
            <person name="Brown C.T."/>
            <person name="Hug L.A."/>
            <person name="Thomas B.C."/>
            <person name="Sharon I."/>
            <person name="Castelle C.J."/>
            <person name="Singh A."/>
            <person name="Wilkins M.J."/>
            <person name="Williams K.H."/>
            <person name="Banfield J.F."/>
        </authorList>
    </citation>
    <scope>NUCLEOTIDE SEQUENCE [LARGE SCALE GENOMIC DNA]</scope>
</reference>
<dbReference type="PROSITE" id="PS50109">
    <property type="entry name" value="HIS_KIN"/>
    <property type="match status" value="1"/>
</dbReference>
<dbReference type="InterPro" id="IPR036890">
    <property type="entry name" value="HATPase_C_sf"/>
</dbReference>
<dbReference type="CDD" id="cd00082">
    <property type="entry name" value="HisKA"/>
    <property type="match status" value="1"/>
</dbReference>